<feature type="domain" description="N-acetyltransferase" evidence="5">
    <location>
        <begin position="15"/>
        <end position="148"/>
    </location>
</feature>
<feature type="binding site" evidence="4">
    <location>
        <begin position="85"/>
        <end position="87"/>
    </location>
    <ligand>
        <name>acetyl-CoA</name>
        <dbReference type="ChEBI" id="CHEBI:57288"/>
        <label>1</label>
    </ligand>
</feature>
<dbReference type="PROSITE" id="PS51186">
    <property type="entry name" value="GNAT"/>
    <property type="match status" value="2"/>
</dbReference>
<keyword evidence="1 4" id="KW-0808">Transferase</keyword>
<dbReference type="PANTHER" id="PTHR43617:SF31">
    <property type="entry name" value="MYCOTHIOL ACETYLTRANSFERASE"/>
    <property type="match status" value="1"/>
</dbReference>
<dbReference type="GO" id="GO:0035447">
    <property type="term" value="F:mycothiol synthase activity"/>
    <property type="evidence" value="ECO:0007669"/>
    <property type="project" value="UniProtKB-EC"/>
</dbReference>
<feature type="binding site" evidence="4">
    <location>
        <position position="250"/>
    </location>
    <ligand>
        <name>1D-myo-inositol 2-(L-cysteinylamino)-2-deoxy-alpha-D-glucopyranoside</name>
        <dbReference type="ChEBI" id="CHEBI:58887"/>
    </ligand>
</feature>
<dbReference type="InterPro" id="IPR000182">
    <property type="entry name" value="GNAT_dom"/>
</dbReference>
<proteinExistence type="inferred from homology"/>
<keyword evidence="3 4" id="KW-0012">Acyltransferase</keyword>
<comment type="caution">
    <text evidence="6">The sequence shown here is derived from an EMBL/GenBank/DDBJ whole genome shotgun (WGS) entry which is preliminary data.</text>
</comment>
<evidence type="ECO:0000256" key="2">
    <source>
        <dbReference type="ARBA" id="ARBA00022737"/>
    </source>
</evidence>
<feature type="binding site" evidence="4">
    <location>
        <position position="46"/>
    </location>
    <ligand>
        <name>1D-myo-inositol 2-(L-cysteinylamino)-2-deoxy-alpha-D-glucopyranoside</name>
        <dbReference type="ChEBI" id="CHEBI:58887"/>
    </ligand>
</feature>
<dbReference type="InterPro" id="IPR050276">
    <property type="entry name" value="MshD_Acetyltransferase"/>
</dbReference>
<dbReference type="HAMAP" id="MF_01698">
    <property type="entry name" value="MshD"/>
    <property type="match status" value="1"/>
</dbReference>
<comment type="catalytic activity">
    <reaction evidence="4">
        <text>1D-myo-inositol 2-(L-cysteinylamino)-2-deoxy-alpha-D-glucopyranoside + acetyl-CoA = mycothiol + CoA + H(+)</text>
        <dbReference type="Rhea" id="RHEA:26172"/>
        <dbReference type="ChEBI" id="CHEBI:15378"/>
        <dbReference type="ChEBI" id="CHEBI:16768"/>
        <dbReference type="ChEBI" id="CHEBI:57287"/>
        <dbReference type="ChEBI" id="CHEBI:57288"/>
        <dbReference type="ChEBI" id="CHEBI:58887"/>
        <dbReference type="EC" id="2.3.1.189"/>
    </reaction>
</comment>
<comment type="caution">
    <text evidence="4">Lacks conserved residue(s) required for the propagation of feature annotation.</text>
</comment>
<evidence type="ECO:0000256" key="1">
    <source>
        <dbReference type="ARBA" id="ARBA00022679"/>
    </source>
</evidence>
<dbReference type="SUPFAM" id="SSF55729">
    <property type="entry name" value="Acyl-CoA N-acyltransferases (Nat)"/>
    <property type="match status" value="2"/>
</dbReference>
<dbReference type="PIRSF" id="PIRSF021524">
    <property type="entry name" value="MSH_acetyltransferase"/>
    <property type="match status" value="1"/>
</dbReference>
<dbReference type="Pfam" id="PF00583">
    <property type="entry name" value="Acetyltransf_1"/>
    <property type="match status" value="1"/>
</dbReference>
<dbReference type="Gene3D" id="3.40.630.30">
    <property type="match status" value="1"/>
</dbReference>
<gene>
    <name evidence="4 6" type="primary">mshD</name>
    <name evidence="6" type="ORF">F8377_07665</name>
</gene>
<feature type="binding site" evidence="4">
    <location>
        <position position="207"/>
    </location>
    <ligand>
        <name>1D-myo-inositol 2-(L-cysteinylamino)-2-deoxy-alpha-D-glucopyranoside</name>
        <dbReference type="ChEBI" id="CHEBI:58887"/>
    </ligand>
</feature>
<evidence type="ECO:0000313" key="6">
    <source>
        <dbReference type="EMBL" id="KAB3519792.1"/>
    </source>
</evidence>
<evidence type="ECO:0000256" key="4">
    <source>
        <dbReference type="HAMAP-Rule" id="MF_01698"/>
    </source>
</evidence>
<keyword evidence="2 4" id="KW-0677">Repeat</keyword>
<feature type="binding site" evidence="4">
    <location>
        <position position="304"/>
    </location>
    <ligand>
        <name>1D-myo-inositol 2-(L-cysteinylamino)-2-deoxy-alpha-D-glucopyranoside</name>
        <dbReference type="ChEBI" id="CHEBI:58887"/>
    </ligand>
</feature>
<comment type="similarity">
    <text evidence="4">Belongs to the acetyltransferase family. MshD subfamily.</text>
</comment>
<dbReference type="PANTHER" id="PTHR43617">
    <property type="entry name" value="L-AMINO ACID N-ACETYLTRANSFERASE"/>
    <property type="match status" value="1"/>
</dbReference>
<keyword evidence="7" id="KW-1185">Reference proteome</keyword>
<dbReference type="InterPro" id="IPR016181">
    <property type="entry name" value="Acyl_CoA_acyltransferase"/>
</dbReference>
<dbReference type="RefSeq" id="WP_151844587.1">
    <property type="nucleotide sequence ID" value="NZ_WBZJ01000003.1"/>
</dbReference>
<dbReference type="EC" id="2.3.1.189" evidence="4"/>
<accession>A0ABQ6VC31</accession>
<reference evidence="6 7" key="1">
    <citation type="submission" date="2019-10" db="EMBL/GenBank/DDBJ databases">
        <title>Corynebacterium sp novel species isolated from the respiratory tract of Marmot.</title>
        <authorList>
            <person name="Zhang G."/>
        </authorList>
    </citation>
    <scope>NUCLEOTIDE SEQUENCE [LARGE SCALE GENOMIC DNA]</scope>
    <source>
        <strain evidence="6 7">336</strain>
    </source>
</reference>
<sequence>MDTSRDASPFSIEPREHLYSSPEVVESVKEFLADVEDYDKVAALSEAFVRGLSDDRGHRHLIARTAGDDVVVGVIAINEDRVVELAVSPQYRHAGLAVKLIEGLRDELGITGAIDVWAHGDLPEAQRFVSRLDARRTRELHKMSVQCAPGSPRHALFEKATKDAHERAESLDFSILTYEQACERFGKDVTDEEWLRVNNEAFAWHPEQGGWSLEQLTEARNTAWFDPQGVLMAWKEDGERTHCVGFHWTKIPVDQREVDEGQRAGEVYVVCVADEARGTGMGSAMTSLGIGYLLDHGCGLVELYVEGDNAPAVATYRKLGFDVVHTDVVYRGQL</sequence>
<dbReference type="EMBL" id="WBZJ01000003">
    <property type="protein sequence ID" value="KAB3519792.1"/>
    <property type="molecule type" value="Genomic_DNA"/>
</dbReference>
<dbReference type="InterPro" id="IPR017813">
    <property type="entry name" value="Mycothiol_AcTrfase"/>
</dbReference>
<comment type="subunit">
    <text evidence="4">Monomer.</text>
</comment>
<dbReference type="NCBIfam" id="TIGR03448">
    <property type="entry name" value="mycothiol_MshD"/>
    <property type="match status" value="1"/>
</dbReference>
<feature type="domain" description="N-acetyltransferase" evidence="5">
    <location>
        <begin position="184"/>
        <end position="334"/>
    </location>
</feature>
<feature type="binding site" evidence="4">
    <location>
        <begin position="270"/>
        <end position="272"/>
    </location>
    <ligand>
        <name>acetyl-CoA</name>
        <dbReference type="ChEBI" id="CHEBI:57288"/>
        <label>2</label>
    </ligand>
</feature>
<organism evidence="6 7">
    <name type="scientific">Corynebacterium zhongnanshanii</name>
    <dbReference type="NCBI Taxonomy" id="2768834"/>
    <lineage>
        <taxon>Bacteria</taxon>
        <taxon>Bacillati</taxon>
        <taxon>Actinomycetota</taxon>
        <taxon>Actinomycetes</taxon>
        <taxon>Mycobacteriales</taxon>
        <taxon>Corynebacteriaceae</taxon>
        <taxon>Corynebacterium</taxon>
    </lineage>
</organism>
<feature type="binding site" evidence="4">
    <location>
        <begin position="277"/>
        <end position="283"/>
    </location>
    <ligand>
        <name>acetyl-CoA</name>
        <dbReference type="ChEBI" id="CHEBI:57288"/>
        <label>2</label>
    </ligand>
</feature>
<protein>
    <recommendedName>
        <fullName evidence="4">Mycothiol acetyltransferase</fullName>
        <shortName evidence="4">MSH acetyltransferase</shortName>
        <ecNumber evidence="4">2.3.1.189</ecNumber>
    </recommendedName>
    <alternativeName>
        <fullName evidence="4">Mycothiol synthase</fullName>
    </alternativeName>
</protein>
<feature type="binding site" evidence="4">
    <location>
        <position position="266"/>
    </location>
    <ligand>
        <name>1D-myo-inositol 2-(L-cysteinylamino)-2-deoxy-alpha-D-glucopyranoside</name>
        <dbReference type="ChEBI" id="CHEBI:58887"/>
    </ligand>
</feature>
<evidence type="ECO:0000256" key="3">
    <source>
        <dbReference type="ARBA" id="ARBA00023315"/>
    </source>
</evidence>
<dbReference type="Proteomes" id="UP000436181">
    <property type="component" value="Unassembled WGS sequence"/>
</dbReference>
<evidence type="ECO:0000259" key="5">
    <source>
        <dbReference type="PROSITE" id="PS51186"/>
    </source>
</evidence>
<evidence type="ECO:0000313" key="7">
    <source>
        <dbReference type="Proteomes" id="UP000436181"/>
    </source>
</evidence>
<name>A0ABQ6VC31_9CORY</name>
<comment type="function">
    <text evidence="4">Catalyzes the transfer of acetyl from acetyl-CoA to desacetylmycothiol (Cys-GlcN-Ins) to form mycothiol.</text>
</comment>